<dbReference type="STRING" id="188477.A0A433T286"/>
<organism evidence="6 7">
    <name type="scientific">Elysia chlorotica</name>
    <name type="common">Eastern emerald elysia</name>
    <name type="synonym">Sea slug</name>
    <dbReference type="NCBI Taxonomy" id="188477"/>
    <lineage>
        <taxon>Eukaryota</taxon>
        <taxon>Metazoa</taxon>
        <taxon>Spiralia</taxon>
        <taxon>Lophotrochozoa</taxon>
        <taxon>Mollusca</taxon>
        <taxon>Gastropoda</taxon>
        <taxon>Heterobranchia</taxon>
        <taxon>Euthyneura</taxon>
        <taxon>Panpulmonata</taxon>
        <taxon>Sacoglossa</taxon>
        <taxon>Placobranchoidea</taxon>
        <taxon>Plakobranchidae</taxon>
        <taxon>Elysia</taxon>
    </lineage>
</organism>
<dbReference type="InterPro" id="IPR036867">
    <property type="entry name" value="R3H_dom_sf"/>
</dbReference>
<dbReference type="PANTHER" id="PTHR48430">
    <property type="entry name" value="PARTNER OF XRN-2 PROTEIN 1"/>
    <property type="match status" value="1"/>
</dbReference>
<keyword evidence="7" id="KW-1185">Reference proteome</keyword>
<dbReference type="PROSITE" id="PS50137">
    <property type="entry name" value="DS_RBD"/>
    <property type="match status" value="1"/>
</dbReference>
<feature type="domain" description="XRN2-binding (XTBD)" evidence="5">
    <location>
        <begin position="1"/>
        <end position="81"/>
    </location>
</feature>
<evidence type="ECO:0000313" key="7">
    <source>
        <dbReference type="Proteomes" id="UP000271974"/>
    </source>
</evidence>
<feature type="non-terminal residue" evidence="6">
    <location>
        <position position="340"/>
    </location>
</feature>
<feature type="domain" description="DRBM" evidence="2">
    <location>
        <begin position="121"/>
        <end position="156"/>
    </location>
</feature>
<comment type="caution">
    <text evidence="6">The sequence shown here is derived from an EMBL/GenBank/DDBJ whole genome shotgun (WGS) entry which is preliminary data.</text>
</comment>
<dbReference type="InterPro" id="IPR021859">
    <property type="entry name" value="XTBD"/>
</dbReference>
<sequence length="340" mass="37635">MRDEFESSREWKLRKKFLDANVSSLTQDRLICLSKCFINSAMYGCSYPTAVMKEIEMRSCGLLEEYQEEAKEDKKAAAKKSYAVSFVKASDGKSELESDPCQMNLDPGGGNHTLHSPTFVTCKVRLEGKVIGEAEDSNTKAAKSEAARRALEYLGRHCWLLKLKGVDGTSTVSKTELFREIQQRTDDAIGETNLGNRMLRKMGWSGGGVGKDGAGIVEPVAAHGVLGRAGLGLSSSSAPGAGFEERQFRQKVRTALRQYIERGDQEDLRFSPEFSKEERKIIHQEASKLHLRTSSRGKQADRFLTVGHKRSSQQLLQHISECGGETNSHVLLPPGSYQAN</sequence>
<dbReference type="PROSITE" id="PS51061">
    <property type="entry name" value="R3H"/>
    <property type="match status" value="1"/>
</dbReference>
<dbReference type="OrthoDB" id="2359216at2759"/>
<feature type="domain" description="G-patch" evidence="3">
    <location>
        <begin position="191"/>
        <end position="236"/>
    </location>
</feature>
<evidence type="ECO:0000256" key="1">
    <source>
        <dbReference type="PROSITE-ProRule" id="PRU00266"/>
    </source>
</evidence>
<dbReference type="PROSITE" id="PS50174">
    <property type="entry name" value="G_PATCH"/>
    <property type="match status" value="1"/>
</dbReference>
<evidence type="ECO:0000259" key="5">
    <source>
        <dbReference type="PROSITE" id="PS51827"/>
    </source>
</evidence>
<evidence type="ECO:0008006" key="8">
    <source>
        <dbReference type="Google" id="ProtNLM"/>
    </source>
</evidence>
<keyword evidence="1" id="KW-0694">RNA-binding</keyword>
<evidence type="ECO:0000259" key="2">
    <source>
        <dbReference type="PROSITE" id="PS50137"/>
    </source>
</evidence>
<dbReference type="EMBL" id="RQTK01000722">
    <property type="protein sequence ID" value="RUS75647.1"/>
    <property type="molecule type" value="Genomic_DNA"/>
</dbReference>
<protein>
    <recommendedName>
        <fullName evidence="8">NF-kappa-B-repressing factor</fullName>
    </recommendedName>
</protein>
<name>A0A433T286_ELYCH</name>
<dbReference type="PROSITE" id="PS51827">
    <property type="entry name" value="XTBD"/>
    <property type="match status" value="1"/>
</dbReference>
<dbReference type="Gene3D" id="3.30.1370.50">
    <property type="entry name" value="R3H-like domain"/>
    <property type="match status" value="1"/>
</dbReference>
<dbReference type="Pfam" id="PF11952">
    <property type="entry name" value="XTBD"/>
    <property type="match status" value="1"/>
</dbReference>
<dbReference type="SMART" id="SM00443">
    <property type="entry name" value="G_patch"/>
    <property type="match status" value="1"/>
</dbReference>
<dbReference type="SUPFAM" id="SSF82708">
    <property type="entry name" value="R3H domain"/>
    <property type="match status" value="1"/>
</dbReference>
<dbReference type="GO" id="GO:0003723">
    <property type="term" value="F:RNA binding"/>
    <property type="evidence" value="ECO:0007669"/>
    <property type="project" value="UniProtKB-UniRule"/>
</dbReference>
<evidence type="ECO:0000313" key="6">
    <source>
        <dbReference type="EMBL" id="RUS75647.1"/>
    </source>
</evidence>
<dbReference type="SUPFAM" id="SSF54768">
    <property type="entry name" value="dsRNA-binding domain-like"/>
    <property type="match status" value="1"/>
</dbReference>
<dbReference type="Gene3D" id="3.30.160.20">
    <property type="match status" value="1"/>
</dbReference>
<dbReference type="Pfam" id="PF00035">
    <property type="entry name" value="dsrm"/>
    <property type="match status" value="1"/>
</dbReference>
<evidence type="ECO:0000259" key="4">
    <source>
        <dbReference type="PROSITE" id="PS51061"/>
    </source>
</evidence>
<dbReference type="PANTHER" id="PTHR48430:SF1">
    <property type="entry name" value="PARTNER OF XRN-2 PROTEIN 1"/>
    <property type="match status" value="1"/>
</dbReference>
<dbReference type="Proteomes" id="UP000271974">
    <property type="component" value="Unassembled WGS sequence"/>
</dbReference>
<evidence type="ECO:0000259" key="3">
    <source>
        <dbReference type="PROSITE" id="PS50174"/>
    </source>
</evidence>
<dbReference type="Pfam" id="PF01424">
    <property type="entry name" value="R3H"/>
    <property type="match status" value="1"/>
</dbReference>
<dbReference type="InterPro" id="IPR001374">
    <property type="entry name" value="R3H_dom"/>
</dbReference>
<accession>A0A433T286</accession>
<gene>
    <name evidence="6" type="ORF">EGW08_016601</name>
</gene>
<reference evidence="6 7" key="1">
    <citation type="submission" date="2019-01" db="EMBL/GenBank/DDBJ databases">
        <title>A draft genome assembly of the solar-powered sea slug Elysia chlorotica.</title>
        <authorList>
            <person name="Cai H."/>
            <person name="Li Q."/>
            <person name="Fang X."/>
            <person name="Li J."/>
            <person name="Curtis N.E."/>
            <person name="Altenburger A."/>
            <person name="Shibata T."/>
            <person name="Feng M."/>
            <person name="Maeda T."/>
            <person name="Schwartz J.A."/>
            <person name="Shigenobu S."/>
            <person name="Lundholm N."/>
            <person name="Nishiyama T."/>
            <person name="Yang H."/>
            <person name="Hasebe M."/>
            <person name="Li S."/>
            <person name="Pierce S.K."/>
            <person name="Wang J."/>
        </authorList>
    </citation>
    <scope>NUCLEOTIDE SEQUENCE [LARGE SCALE GENOMIC DNA]</scope>
    <source>
        <strain evidence="6">EC2010</strain>
        <tissue evidence="6">Whole organism of an adult</tissue>
    </source>
</reference>
<feature type="domain" description="R3H" evidence="4">
    <location>
        <begin position="246"/>
        <end position="310"/>
    </location>
</feature>
<dbReference type="SMART" id="SM00393">
    <property type="entry name" value="R3H"/>
    <property type="match status" value="1"/>
</dbReference>
<proteinExistence type="predicted"/>
<dbReference type="InterPro" id="IPR014720">
    <property type="entry name" value="dsRBD_dom"/>
</dbReference>
<dbReference type="Pfam" id="PF01585">
    <property type="entry name" value="G-patch"/>
    <property type="match status" value="1"/>
</dbReference>
<dbReference type="InterPro" id="IPR000467">
    <property type="entry name" value="G_patch_dom"/>
</dbReference>
<dbReference type="AlphaFoldDB" id="A0A433T286"/>